<proteinExistence type="predicted"/>
<dbReference type="Proteomes" id="UP000694726">
    <property type="component" value="Unplaced"/>
</dbReference>
<dbReference type="AlphaFoldDB" id="A0A8D0MZF3"/>
<keyword evidence="1" id="KW-0472">Membrane</keyword>
<dbReference type="Ensembl" id="ENSSSCT00015028841.1">
    <property type="protein sequence ID" value="ENSSSCP00015011329.1"/>
    <property type="gene ID" value="ENSSSCG00015021850.1"/>
</dbReference>
<protein>
    <submittedName>
        <fullName evidence="2">Uncharacterized protein</fullName>
    </submittedName>
</protein>
<accession>A0A8D0MZF3</accession>
<evidence type="ECO:0000313" key="2">
    <source>
        <dbReference type="Ensembl" id="ENSSSCP00015011329.1"/>
    </source>
</evidence>
<evidence type="ECO:0000313" key="3">
    <source>
        <dbReference type="Proteomes" id="UP000694726"/>
    </source>
</evidence>
<evidence type="ECO:0000256" key="1">
    <source>
        <dbReference type="SAM" id="Phobius"/>
    </source>
</evidence>
<keyword evidence="1" id="KW-1133">Transmembrane helix</keyword>
<name>A0A8D0MZF3_PIG</name>
<keyword evidence="1" id="KW-0812">Transmembrane</keyword>
<organism evidence="2 3">
    <name type="scientific">Sus scrofa</name>
    <name type="common">Pig</name>
    <dbReference type="NCBI Taxonomy" id="9823"/>
    <lineage>
        <taxon>Eukaryota</taxon>
        <taxon>Metazoa</taxon>
        <taxon>Chordata</taxon>
        <taxon>Craniata</taxon>
        <taxon>Vertebrata</taxon>
        <taxon>Euteleostomi</taxon>
        <taxon>Mammalia</taxon>
        <taxon>Eutheria</taxon>
        <taxon>Laurasiatheria</taxon>
        <taxon>Artiodactyla</taxon>
        <taxon>Suina</taxon>
        <taxon>Suidae</taxon>
        <taxon>Sus</taxon>
    </lineage>
</organism>
<sequence length="124" mass="13934">MNIGVHVSFGMKVLSEYMPRNGTAGSYGSSTFSFLRNLHTVFCGICTNLHSYQQCKRVPFSPHPLQHLLVVDLLMIAILTGVRWYLIVVLTCISLIIMLSIFSCACCPSLCLLRRNVYLDLSIF</sequence>
<feature type="transmembrane region" description="Helical" evidence="1">
    <location>
        <begin position="93"/>
        <end position="113"/>
    </location>
</feature>
<reference evidence="2" key="1">
    <citation type="submission" date="2025-08" db="UniProtKB">
        <authorList>
            <consortium name="Ensembl"/>
        </authorList>
    </citation>
    <scope>IDENTIFICATION</scope>
</reference>